<dbReference type="InterPro" id="IPR004429">
    <property type="entry name" value="Isopropylmalate_DH"/>
</dbReference>
<dbReference type="GO" id="GO:0005829">
    <property type="term" value="C:cytosol"/>
    <property type="evidence" value="ECO:0007669"/>
    <property type="project" value="TreeGrafter"/>
</dbReference>
<evidence type="ECO:0000256" key="7">
    <source>
        <dbReference type="ARBA" id="ARBA00022430"/>
    </source>
</evidence>
<evidence type="ECO:0000256" key="15">
    <source>
        <dbReference type="ARBA" id="ARBA00023577"/>
    </source>
</evidence>
<dbReference type="GO" id="GO:0000287">
    <property type="term" value="F:magnesium ion binding"/>
    <property type="evidence" value="ECO:0007669"/>
    <property type="project" value="InterPro"/>
</dbReference>
<evidence type="ECO:0000256" key="12">
    <source>
        <dbReference type="ARBA" id="ARBA00023002"/>
    </source>
</evidence>
<comment type="subunit">
    <text evidence="6 16 17">Homodimer.</text>
</comment>
<evidence type="ECO:0000256" key="6">
    <source>
        <dbReference type="ARBA" id="ARBA00011738"/>
    </source>
</evidence>
<feature type="binding site" evidence="16">
    <location>
        <position position="251"/>
    </location>
    <ligand>
        <name>Mg(2+)</name>
        <dbReference type="ChEBI" id="CHEBI:18420"/>
    </ligand>
</feature>
<comment type="catalytic activity">
    <reaction evidence="1 16 17">
        <text>(2R,3S)-3-isopropylmalate + NAD(+) = 4-methyl-2-oxopentanoate + CO2 + NADH</text>
        <dbReference type="Rhea" id="RHEA:32271"/>
        <dbReference type="ChEBI" id="CHEBI:16526"/>
        <dbReference type="ChEBI" id="CHEBI:17865"/>
        <dbReference type="ChEBI" id="CHEBI:35121"/>
        <dbReference type="ChEBI" id="CHEBI:57540"/>
        <dbReference type="ChEBI" id="CHEBI:57945"/>
        <dbReference type="EC" id="1.1.1.85"/>
    </reaction>
</comment>
<gene>
    <name evidence="16 19" type="primary">leuB</name>
    <name evidence="19" type="ORF">IC621_13100</name>
</gene>
<comment type="similarity">
    <text evidence="5 16">Belongs to the isocitrate and isopropylmalate dehydrogenases family. LeuB type 1 subfamily.</text>
</comment>
<dbReference type="InterPro" id="IPR019818">
    <property type="entry name" value="IsoCit/isopropylmalate_DH_CS"/>
</dbReference>
<comment type="cofactor">
    <cofactor evidence="2">
        <name>Mn(2+)</name>
        <dbReference type="ChEBI" id="CHEBI:29035"/>
    </cofactor>
</comment>
<comment type="cofactor">
    <cofactor evidence="16 17">
        <name>Mg(2+)</name>
        <dbReference type="ChEBI" id="CHEBI:18420"/>
    </cofactor>
    <cofactor evidence="16 17">
        <name>Mn(2+)</name>
        <dbReference type="ChEBI" id="CHEBI:29035"/>
    </cofactor>
    <text evidence="16 17">Binds 1 Mg(2+) or Mn(2+) ion per subunit.</text>
</comment>
<evidence type="ECO:0000313" key="19">
    <source>
        <dbReference type="EMBL" id="MBD1381170.1"/>
    </source>
</evidence>
<evidence type="ECO:0000256" key="2">
    <source>
        <dbReference type="ARBA" id="ARBA00001936"/>
    </source>
</evidence>
<reference evidence="19" key="1">
    <citation type="submission" date="2020-09" db="EMBL/GenBank/DDBJ databases">
        <title>A novel bacterium of genus Bacillus, isolated from South China Sea.</title>
        <authorList>
            <person name="Huang H."/>
            <person name="Mo K."/>
            <person name="Hu Y."/>
        </authorList>
    </citation>
    <scope>NUCLEOTIDE SEQUENCE</scope>
    <source>
        <strain evidence="19">IB182487</strain>
    </source>
</reference>
<evidence type="ECO:0000259" key="18">
    <source>
        <dbReference type="SMART" id="SM01329"/>
    </source>
</evidence>
<feature type="site" description="Important for catalysis" evidence="16">
    <location>
        <position position="141"/>
    </location>
</feature>
<comment type="pathway">
    <text evidence="4 16 17">Amino-acid biosynthesis; L-leucine biosynthesis; L-leucine from 3-methyl-2-oxobutanoate: step 3/4.</text>
</comment>
<dbReference type="Gene3D" id="3.40.718.10">
    <property type="entry name" value="Isopropylmalate Dehydrogenase"/>
    <property type="match status" value="1"/>
</dbReference>
<dbReference type="EMBL" id="JACXAI010000016">
    <property type="protein sequence ID" value="MBD1381170.1"/>
    <property type="molecule type" value="Genomic_DNA"/>
</dbReference>
<dbReference type="Proteomes" id="UP000626844">
    <property type="component" value="Unassembled WGS sequence"/>
</dbReference>
<evidence type="ECO:0000313" key="20">
    <source>
        <dbReference type="Proteomes" id="UP000626844"/>
    </source>
</evidence>
<feature type="binding site" evidence="16">
    <location>
        <begin position="281"/>
        <end position="293"/>
    </location>
    <ligand>
        <name>NAD(+)</name>
        <dbReference type="ChEBI" id="CHEBI:57540"/>
    </ligand>
</feature>
<evidence type="ECO:0000256" key="10">
    <source>
        <dbReference type="ARBA" id="ARBA00022723"/>
    </source>
</evidence>
<feature type="domain" description="Isopropylmalate dehydrogenase-like" evidence="18">
    <location>
        <begin position="4"/>
        <end position="352"/>
    </location>
</feature>
<organism evidence="19 20">
    <name type="scientific">Metabacillus arenae</name>
    <dbReference type="NCBI Taxonomy" id="2771434"/>
    <lineage>
        <taxon>Bacteria</taxon>
        <taxon>Bacillati</taxon>
        <taxon>Bacillota</taxon>
        <taxon>Bacilli</taxon>
        <taxon>Bacillales</taxon>
        <taxon>Bacillaceae</taxon>
        <taxon>Metabacillus</taxon>
    </lineage>
</organism>
<dbReference type="SUPFAM" id="SSF53659">
    <property type="entry name" value="Isocitrate/Isopropylmalate dehydrogenase-like"/>
    <property type="match status" value="1"/>
</dbReference>
<feature type="binding site" evidence="16">
    <location>
        <position position="96"/>
    </location>
    <ligand>
        <name>substrate</name>
    </ligand>
</feature>
<dbReference type="PROSITE" id="PS00470">
    <property type="entry name" value="IDH_IMDH"/>
    <property type="match status" value="1"/>
</dbReference>
<dbReference type="EC" id="1.1.1.85" evidence="16"/>
<evidence type="ECO:0000256" key="13">
    <source>
        <dbReference type="ARBA" id="ARBA00023027"/>
    </source>
</evidence>
<keyword evidence="12 16" id="KW-0560">Oxidoreductase</keyword>
<dbReference type="PANTHER" id="PTHR42979:SF1">
    <property type="entry name" value="3-ISOPROPYLMALATE DEHYDROGENASE"/>
    <property type="match status" value="1"/>
</dbReference>
<dbReference type="GO" id="GO:0003862">
    <property type="term" value="F:3-isopropylmalate dehydrogenase activity"/>
    <property type="evidence" value="ECO:0007669"/>
    <property type="project" value="UniProtKB-UniRule"/>
</dbReference>
<comment type="caution">
    <text evidence="19">The sequence shown here is derived from an EMBL/GenBank/DDBJ whole genome shotgun (WGS) entry which is preliminary data.</text>
</comment>
<dbReference type="InterPro" id="IPR024084">
    <property type="entry name" value="IsoPropMal-DH-like_dom"/>
</dbReference>
<evidence type="ECO:0000256" key="16">
    <source>
        <dbReference type="HAMAP-Rule" id="MF_01033"/>
    </source>
</evidence>
<feature type="binding site" evidence="16">
    <location>
        <position position="247"/>
    </location>
    <ligand>
        <name>Mg(2+)</name>
        <dbReference type="ChEBI" id="CHEBI:18420"/>
    </ligand>
</feature>
<dbReference type="HAMAP" id="MF_01033">
    <property type="entry name" value="LeuB_type1"/>
    <property type="match status" value="1"/>
</dbReference>
<keyword evidence="14 16" id="KW-0100">Branched-chain amino acid biosynthesis</keyword>
<keyword evidence="13 16" id="KW-0520">NAD</keyword>
<feature type="site" description="Important for catalysis" evidence="16">
    <location>
        <position position="191"/>
    </location>
</feature>
<evidence type="ECO:0000256" key="1">
    <source>
        <dbReference type="ARBA" id="ARBA00000624"/>
    </source>
</evidence>
<dbReference type="AlphaFoldDB" id="A0A926RXY4"/>
<keyword evidence="9 16" id="KW-0028">Amino-acid biosynthesis</keyword>
<name>A0A926RXY4_9BACI</name>
<evidence type="ECO:0000256" key="14">
    <source>
        <dbReference type="ARBA" id="ARBA00023304"/>
    </source>
</evidence>
<keyword evidence="11 16" id="KW-0460">Magnesium</keyword>
<evidence type="ECO:0000256" key="9">
    <source>
        <dbReference type="ARBA" id="ARBA00022605"/>
    </source>
</evidence>
<dbReference type="SMART" id="SM01329">
    <property type="entry name" value="Iso_dh"/>
    <property type="match status" value="1"/>
</dbReference>
<evidence type="ECO:0000256" key="4">
    <source>
        <dbReference type="ARBA" id="ARBA00004762"/>
    </source>
</evidence>
<evidence type="ECO:0000256" key="5">
    <source>
        <dbReference type="ARBA" id="ARBA00008319"/>
    </source>
</evidence>
<dbReference type="Pfam" id="PF00180">
    <property type="entry name" value="Iso_dh"/>
    <property type="match status" value="1"/>
</dbReference>
<protein>
    <recommendedName>
        <fullName evidence="16">3-isopropylmalate dehydrogenase</fullName>
        <ecNumber evidence="16">1.1.1.85</ecNumber>
    </recommendedName>
    <alternativeName>
        <fullName evidence="16">3-IPM-DH</fullName>
    </alternativeName>
    <alternativeName>
        <fullName evidence="16">Beta-IPM dehydrogenase</fullName>
        <shortName evidence="16">IMDH</shortName>
    </alternativeName>
</protein>
<feature type="binding site" evidence="16">
    <location>
        <begin position="76"/>
        <end position="89"/>
    </location>
    <ligand>
        <name>NAD(+)</name>
        <dbReference type="ChEBI" id="CHEBI:57540"/>
    </ligand>
</feature>
<keyword evidence="8 16" id="KW-0963">Cytoplasm</keyword>
<feature type="binding site" evidence="16">
    <location>
        <position position="223"/>
    </location>
    <ligand>
        <name>substrate</name>
    </ligand>
</feature>
<keyword evidence="16" id="KW-0464">Manganese</keyword>
<dbReference type="NCBIfam" id="TIGR00169">
    <property type="entry name" value="leuB"/>
    <property type="match status" value="1"/>
</dbReference>
<dbReference type="GO" id="GO:0009098">
    <property type="term" value="P:L-leucine biosynthetic process"/>
    <property type="evidence" value="ECO:0007669"/>
    <property type="project" value="UniProtKB-UniRule"/>
</dbReference>
<keyword evidence="10 16" id="KW-0479">Metal-binding</keyword>
<accession>A0A926RXY4</accession>
<evidence type="ECO:0000256" key="17">
    <source>
        <dbReference type="RuleBase" id="RU004445"/>
    </source>
</evidence>
<comment type="function">
    <text evidence="15 16 17">Catalyzes the oxidation of 3-carboxy-2-hydroxy-4-methylpentanoate (3-isopropylmalate) to 3-carboxy-4-methyl-2-oxopentanoate. The product decarboxylates to 4-methyl-2 oxopentanoate.</text>
</comment>
<keyword evidence="20" id="KW-1185">Reference proteome</keyword>
<dbReference type="PANTHER" id="PTHR42979">
    <property type="entry name" value="3-ISOPROPYLMALATE DEHYDROGENASE"/>
    <property type="match status" value="1"/>
</dbReference>
<evidence type="ECO:0000256" key="3">
    <source>
        <dbReference type="ARBA" id="ARBA00004496"/>
    </source>
</evidence>
<feature type="binding site" evidence="16">
    <location>
        <position position="223"/>
    </location>
    <ligand>
        <name>Mg(2+)</name>
        <dbReference type="ChEBI" id="CHEBI:18420"/>
    </ligand>
</feature>
<feature type="binding site" evidence="16">
    <location>
        <position position="134"/>
    </location>
    <ligand>
        <name>substrate</name>
    </ligand>
</feature>
<proteinExistence type="inferred from homology"/>
<dbReference type="GO" id="GO:0051287">
    <property type="term" value="F:NAD binding"/>
    <property type="evidence" value="ECO:0007669"/>
    <property type="project" value="InterPro"/>
</dbReference>
<feature type="binding site" evidence="16">
    <location>
        <position position="106"/>
    </location>
    <ligand>
        <name>substrate</name>
    </ligand>
</feature>
<dbReference type="RefSeq" id="WP_191158769.1">
    <property type="nucleotide sequence ID" value="NZ_JACXAI010000016.1"/>
</dbReference>
<dbReference type="FunFam" id="3.40.718.10:FF:000028">
    <property type="entry name" value="3-isopropylmalate dehydrogenase"/>
    <property type="match status" value="1"/>
</dbReference>
<sequence length="370" mass="40832">MKKKIALLPGDGIGKEVMEGAVDLLKSIAEHYHHEFDFEYGLIGGGAIDQTGDPLPDETLEICKASDAVLLGAVGGPKWDENPAELRPEKGLLKLRKELDLYANLRPVQAYESIADQSPLKAEILEGVDLLIVRELTGGLYFGKPSERSHHNGEESAVDTLFYNRNEIERIIETAFKLARERRKKVTSVDKANVLESSRMWREVAEEVASKYPDVELQHMLVDNAAMQLIRSPKQFDVIVTENMFGDILSDEASMLTGSLGMLPSASLSESSLHLYEPVHGSAPDIAGLNKANPVAMMLSVAMMLRHSFSLEEEANAIELAVKHVFESGKRTADLADKNHESLTTKAMVEEVKEAMADDHAIFNIMTAYS</sequence>
<evidence type="ECO:0000256" key="8">
    <source>
        <dbReference type="ARBA" id="ARBA00022490"/>
    </source>
</evidence>
<evidence type="ECO:0000256" key="11">
    <source>
        <dbReference type="ARBA" id="ARBA00022842"/>
    </source>
</evidence>
<keyword evidence="7 16" id="KW-0432">Leucine biosynthesis</keyword>
<comment type="subcellular location">
    <subcellularLocation>
        <location evidence="3 16">Cytoplasm</location>
    </subcellularLocation>
</comment>